<feature type="non-terminal residue" evidence="2">
    <location>
        <position position="1"/>
    </location>
</feature>
<organism evidence="2 3">
    <name type="scientific">Taxus chinensis</name>
    <name type="common">Chinese yew</name>
    <name type="synonym">Taxus wallichiana var. chinensis</name>
    <dbReference type="NCBI Taxonomy" id="29808"/>
    <lineage>
        <taxon>Eukaryota</taxon>
        <taxon>Viridiplantae</taxon>
        <taxon>Streptophyta</taxon>
        <taxon>Embryophyta</taxon>
        <taxon>Tracheophyta</taxon>
        <taxon>Spermatophyta</taxon>
        <taxon>Pinopsida</taxon>
        <taxon>Pinidae</taxon>
        <taxon>Conifers II</taxon>
        <taxon>Cupressales</taxon>
        <taxon>Taxaceae</taxon>
        <taxon>Taxus</taxon>
    </lineage>
</organism>
<dbReference type="InterPro" id="IPR044297">
    <property type="entry name" value="CSI1/2/3"/>
</dbReference>
<evidence type="ECO:0000313" key="2">
    <source>
        <dbReference type="EMBL" id="KAH9294486.1"/>
    </source>
</evidence>
<sequence>MSSDALEALALLAREKPGGASTIPPWAILVESPYSLEPLVRCLAVGLPPVQEKAIEVLSRLCRDQPIVLGDLLAGTCRYIYALASRLIHSSNLGVKVGGTALLICATKEHRQRTLDALNESGFFVQLICCLVHMLKHATRINALRIDRVKNVRGYKRQGGHVEEGDAFSMHDWASILGGTVALWLLSIVSSYDGETKVANMEAGAIEMELEDGGGTWVCALLLAILFQDRDVIRAGATMRAIPSLANLLRSDEAIDRYFAAQALASLVCNGSRGTLLAVGNSGAAGGLISLLGCVELNISTLGALAEEFSLAHNPVQVVLERIFRVDDIRVGATARKSIPALVELLKPMPDRPGAPPISLGLLTEMAKENNANKVVMAEAGALDALAKYISLGSRDAIEEAATNLLRILYSSPDLRHSDSAM</sequence>
<dbReference type="Proteomes" id="UP000824469">
    <property type="component" value="Unassembled WGS sequence"/>
</dbReference>
<dbReference type="InterPro" id="IPR011989">
    <property type="entry name" value="ARM-like"/>
</dbReference>
<proteinExistence type="predicted"/>
<evidence type="ECO:0000256" key="1">
    <source>
        <dbReference type="PROSITE-ProRule" id="PRU00259"/>
    </source>
</evidence>
<dbReference type="GO" id="GO:2001006">
    <property type="term" value="P:regulation of cellulose biosynthetic process"/>
    <property type="evidence" value="ECO:0007669"/>
    <property type="project" value="InterPro"/>
</dbReference>
<dbReference type="GO" id="GO:0010330">
    <property type="term" value="C:cellulose synthase complex"/>
    <property type="evidence" value="ECO:0007669"/>
    <property type="project" value="InterPro"/>
</dbReference>
<evidence type="ECO:0000313" key="3">
    <source>
        <dbReference type="Proteomes" id="UP000824469"/>
    </source>
</evidence>
<dbReference type="InterPro" id="IPR000225">
    <property type="entry name" value="Armadillo"/>
</dbReference>
<feature type="repeat" description="ARM" evidence="1">
    <location>
        <begin position="337"/>
        <end position="381"/>
    </location>
</feature>
<reference evidence="2 3" key="1">
    <citation type="journal article" date="2021" name="Nat. Plants">
        <title>The Taxus genome provides insights into paclitaxel biosynthesis.</title>
        <authorList>
            <person name="Xiong X."/>
            <person name="Gou J."/>
            <person name="Liao Q."/>
            <person name="Li Y."/>
            <person name="Zhou Q."/>
            <person name="Bi G."/>
            <person name="Li C."/>
            <person name="Du R."/>
            <person name="Wang X."/>
            <person name="Sun T."/>
            <person name="Guo L."/>
            <person name="Liang H."/>
            <person name="Lu P."/>
            <person name="Wu Y."/>
            <person name="Zhang Z."/>
            <person name="Ro D.K."/>
            <person name="Shang Y."/>
            <person name="Huang S."/>
            <person name="Yan J."/>
        </authorList>
    </citation>
    <scope>NUCLEOTIDE SEQUENCE [LARGE SCALE GENOMIC DNA]</scope>
    <source>
        <strain evidence="2">Ta-2019</strain>
    </source>
</reference>
<dbReference type="GO" id="GO:0008017">
    <property type="term" value="F:microtubule binding"/>
    <property type="evidence" value="ECO:0007669"/>
    <property type="project" value="InterPro"/>
</dbReference>
<dbReference type="EMBL" id="JAHRHJ020000070">
    <property type="protein sequence ID" value="KAH9294486.1"/>
    <property type="molecule type" value="Genomic_DNA"/>
</dbReference>
<dbReference type="AlphaFoldDB" id="A0AA38C426"/>
<dbReference type="PANTHER" id="PTHR46369">
    <property type="entry name" value="PROTEIN CELLULOSE SYNTHASE INTERACTIVE 1"/>
    <property type="match status" value="1"/>
</dbReference>
<accession>A0AA38C426</accession>
<keyword evidence="3" id="KW-1185">Reference proteome</keyword>
<gene>
    <name evidence="2" type="ORF">KI387_040310</name>
</gene>
<dbReference type="InterPro" id="IPR016024">
    <property type="entry name" value="ARM-type_fold"/>
</dbReference>
<dbReference type="GO" id="GO:0051211">
    <property type="term" value="P:anisotropic cell growth"/>
    <property type="evidence" value="ECO:0007669"/>
    <property type="project" value="InterPro"/>
</dbReference>
<protein>
    <submittedName>
        <fullName evidence="2">Uncharacterized protein</fullName>
    </submittedName>
</protein>
<dbReference type="PROSITE" id="PS50176">
    <property type="entry name" value="ARM_REPEAT"/>
    <property type="match status" value="1"/>
</dbReference>
<dbReference type="SUPFAM" id="SSF48371">
    <property type="entry name" value="ARM repeat"/>
    <property type="match status" value="1"/>
</dbReference>
<dbReference type="Gene3D" id="1.25.10.10">
    <property type="entry name" value="Leucine-rich Repeat Variant"/>
    <property type="match status" value="2"/>
</dbReference>
<name>A0AA38C426_TAXCH</name>
<comment type="caution">
    <text evidence="2">The sequence shown here is derived from an EMBL/GenBank/DDBJ whole genome shotgun (WGS) entry which is preliminary data.</text>
</comment>
<dbReference type="PANTHER" id="PTHR46369:SF1">
    <property type="entry name" value="PROTEIN CELLULOSE SYNTHASE INTERACTIVE 3"/>
    <property type="match status" value="1"/>
</dbReference>